<protein>
    <submittedName>
        <fullName evidence="2">Uncharacterized protein</fullName>
    </submittedName>
</protein>
<gene>
    <name evidence="2" type="ORF">PILCRDRAFT_84638</name>
</gene>
<dbReference type="AlphaFoldDB" id="A0A0C3BT68"/>
<name>A0A0C3BT68_PILCF</name>
<reference evidence="3" key="2">
    <citation type="submission" date="2015-01" db="EMBL/GenBank/DDBJ databases">
        <title>Evolutionary Origins and Diversification of the Mycorrhizal Mutualists.</title>
        <authorList>
            <consortium name="DOE Joint Genome Institute"/>
            <consortium name="Mycorrhizal Genomics Consortium"/>
            <person name="Kohler A."/>
            <person name="Kuo A."/>
            <person name="Nagy L.G."/>
            <person name="Floudas D."/>
            <person name="Copeland A."/>
            <person name="Barry K.W."/>
            <person name="Cichocki N."/>
            <person name="Veneault-Fourrey C."/>
            <person name="LaButti K."/>
            <person name="Lindquist E.A."/>
            <person name="Lipzen A."/>
            <person name="Lundell T."/>
            <person name="Morin E."/>
            <person name="Murat C."/>
            <person name="Riley R."/>
            <person name="Ohm R."/>
            <person name="Sun H."/>
            <person name="Tunlid A."/>
            <person name="Henrissat B."/>
            <person name="Grigoriev I.V."/>
            <person name="Hibbett D.S."/>
            <person name="Martin F."/>
        </authorList>
    </citation>
    <scope>NUCLEOTIDE SEQUENCE [LARGE SCALE GENOMIC DNA]</scope>
    <source>
        <strain evidence="3">F 1598</strain>
    </source>
</reference>
<reference evidence="2 3" key="1">
    <citation type="submission" date="2014-04" db="EMBL/GenBank/DDBJ databases">
        <authorList>
            <consortium name="DOE Joint Genome Institute"/>
            <person name="Kuo A."/>
            <person name="Tarkka M."/>
            <person name="Buscot F."/>
            <person name="Kohler A."/>
            <person name="Nagy L.G."/>
            <person name="Floudas D."/>
            <person name="Copeland A."/>
            <person name="Barry K.W."/>
            <person name="Cichocki N."/>
            <person name="Veneault-Fourrey C."/>
            <person name="LaButti K."/>
            <person name="Lindquist E.A."/>
            <person name="Lipzen A."/>
            <person name="Lundell T."/>
            <person name="Morin E."/>
            <person name="Murat C."/>
            <person name="Sun H."/>
            <person name="Tunlid A."/>
            <person name="Henrissat B."/>
            <person name="Grigoriev I.V."/>
            <person name="Hibbett D.S."/>
            <person name="Martin F."/>
            <person name="Nordberg H.P."/>
            <person name="Cantor M.N."/>
            <person name="Hua S.X."/>
        </authorList>
    </citation>
    <scope>NUCLEOTIDE SEQUENCE [LARGE SCALE GENOMIC DNA]</scope>
    <source>
        <strain evidence="2 3">F 1598</strain>
    </source>
</reference>
<accession>A0A0C3BT68</accession>
<dbReference type="EMBL" id="KN832974">
    <property type="protein sequence ID" value="KIM89723.1"/>
    <property type="molecule type" value="Genomic_DNA"/>
</dbReference>
<organism evidence="2 3">
    <name type="scientific">Piloderma croceum (strain F 1598)</name>
    <dbReference type="NCBI Taxonomy" id="765440"/>
    <lineage>
        <taxon>Eukaryota</taxon>
        <taxon>Fungi</taxon>
        <taxon>Dikarya</taxon>
        <taxon>Basidiomycota</taxon>
        <taxon>Agaricomycotina</taxon>
        <taxon>Agaricomycetes</taxon>
        <taxon>Agaricomycetidae</taxon>
        <taxon>Atheliales</taxon>
        <taxon>Atheliaceae</taxon>
        <taxon>Piloderma</taxon>
    </lineage>
</organism>
<proteinExistence type="predicted"/>
<keyword evidence="3" id="KW-1185">Reference proteome</keyword>
<evidence type="ECO:0000313" key="3">
    <source>
        <dbReference type="Proteomes" id="UP000054166"/>
    </source>
</evidence>
<dbReference type="Proteomes" id="UP000054166">
    <property type="component" value="Unassembled WGS sequence"/>
</dbReference>
<feature type="region of interest" description="Disordered" evidence="1">
    <location>
        <begin position="163"/>
        <end position="233"/>
    </location>
</feature>
<evidence type="ECO:0000256" key="1">
    <source>
        <dbReference type="SAM" id="MobiDB-lite"/>
    </source>
</evidence>
<dbReference type="InParanoid" id="A0A0C3BT68"/>
<dbReference type="HOGENOM" id="CLU_903482_0_0_1"/>
<evidence type="ECO:0000313" key="2">
    <source>
        <dbReference type="EMBL" id="KIM89723.1"/>
    </source>
</evidence>
<sequence length="308" mass="35179">MPLRSNPTFPVIQLKDMNLGDMVFTDDMKYPVIDTKPDIKITGSKFSMAGTSLHFAIVMNKNIESGSLTLCGISTFCLAKHETTYEPVALVSLPRKPRWPHVHTEYTVTSTMWKVVRPGATADVHEKIKEAMKIYPTLVKEVILQDAEEKEAIAVATNKHISKGKEEGMSKHKCQEDEDKSKSKGKGKEEGTSKHKHKHQEEDESKHKGKGKEGMRKCKRQEDKEESKGEGKGKGNSIFLFKWVWCQYVYTAWILHYQVVQQLNTLFPAISLVTLHLCKTENERIFWLSWMSIINQFDGKSQPAHHIH</sequence>